<name>A0A7Z0D533_9MICO</name>
<keyword evidence="1" id="KW-0812">Transmembrane</keyword>
<keyword evidence="3" id="KW-1185">Reference proteome</keyword>
<organism evidence="2 3">
    <name type="scientific">Spelaeicoccus albus</name>
    <dbReference type="NCBI Taxonomy" id="1280376"/>
    <lineage>
        <taxon>Bacteria</taxon>
        <taxon>Bacillati</taxon>
        <taxon>Actinomycetota</taxon>
        <taxon>Actinomycetes</taxon>
        <taxon>Micrococcales</taxon>
        <taxon>Brevibacteriaceae</taxon>
        <taxon>Spelaeicoccus</taxon>
    </lineage>
</organism>
<reference evidence="2 3" key="1">
    <citation type="submission" date="2020-07" db="EMBL/GenBank/DDBJ databases">
        <title>Sequencing the genomes of 1000 actinobacteria strains.</title>
        <authorList>
            <person name="Klenk H.-P."/>
        </authorList>
    </citation>
    <scope>NUCLEOTIDE SEQUENCE [LARGE SCALE GENOMIC DNA]</scope>
    <source>
        <strain evidence="2 3">DSM 26341</strain>
    </source>
</reference>
<dbReference type="EMBL" id="JACBZP010000001">
    <property type="protein sequence ID" value="NYI68964.1"/>
    <property type="molecule type" value="Genomic_DNA"/>
</dbReference>
<proteinExistence type="predicted"/>
<dbReference type="Proteomes" id="UP000539111">
    <property type="component" value="Unassembled WGS sequence"/>
</dbReference>
<keyword evidence="1" id="KW-1133">Transmembrane helix</keyword>
<evidence type="ECO:0000313" key="2">
    <source>
        <dbReference type="EMBL" id="NYI68964.1"/>
    </source>
</evidence>
<feature type="transmembrane region" description="Helical" evidence="1">
    <location>
        <begin position="6"/>
        <end position="26"/>
    </location>
</feature>
<sequence length="107" mass="11267">MDGVSIPMVLEPFAGLALVAVLALLLRWTWSTGHSHVAAPGKPGHVGDYGLLVEVAAPADAAEAAADKRRLTEVGIRATVADTVDGVRVMVFAEDEARAKDILHFSH</sequence>
<evidence type="ECO:0000256" key="1">
    <source>
        <dbReference type="SAM" id="Phobius"/>
    </source>
</evidence>
<evidence type="ECO:0000313" key="3">
    <source>
        <dbReference type="Proteomes" id="UP000539111"/>
    </source>
</evidence>
<comment type="caution">
    <text evidence="2">The sequence shown here is derived from an EMBL/GenBank/DDBJ whole genome shotgun (WGS) entry which is preliminary data.</text>
</comment>
<gene>
    <name evidence="2" type="ORF">BJY26_003270</name>
</gene>
<accession>A0A7Z0D533</accession>
<dbReference type="RefSeq" id="WP_179429234.1">
    <property type="nucleotide sequence ID" value="NZ_JACBZP010000001.1"/>
</dbReference>
<keyword evidence="1" id="KW-0472">Membrane</keyword>
<dbReference type="AlphaFoldDB" id="A0A7Z0D533"/>
<protein>
    <submittedName>
        <fullName evidence="2">Uncharacterized protein</fullName>
    </submittedName>
</protein>